<feature type="domain" description="Zinc finger C2H2 LYAR-type" evidence="9">
    <location>
        <begin position="32"/>
        <end position="59"/>
    </location>
</feature>
<dbReference type="GO" id="GO:0000122">
    <property type="term" value="P:negative regulation of transcription by RNA polymerase II"/>
    <property type="evidence" value="ECO:0007669"/>
    <property type="project" value="TreeGrafter"/>
</dbReference>
<proteinExistence type="predicted"/>
<dbReference type="GO" id="GO:0005730">
    <property type="term" value="C:nucleolus"/>
    <property type="evidence" value="ECO:0007669"/>
    <property type="project" value="TreeGrafter"/>
</dbReference>
<feature type="compositionally biased region" description="Polar residues" evidence="8">
    <location>
        <begin position="199"/>
        <end position="217"/>
    </location>
</feature>
<dbReference type="RefSeq" id="XP_015521320.1">
    <property type="nucleotide sequence ID" value="XM_015665834.2"/>
</dbReference>
<dbReference type="SUPFAM" id="SSF57667">
    <property type="entry name" value="beta-beta-alpha zinc fingers"/>
    <property type="match status" value="2"/>
</dbReference>
<dbReference type="Pfam" id="PF08790">
    <property type="entry name" value="zf-LYAR"/>
    <property type="match status" value="1"/>
</dbReference>
<evidence type="ECO:0000259" key="9">
    <source>
        <dbReference type="Pfam" id="PF08790"/>
    </source>
</evidence>
<sequence>MVFFTCTHCGEAIKKPKVGKHFQFKCRNSISVSCMDCFQDFRGQEFVKHTKCITEAQRYGGKDFVLRPSKNKGEQKQQDWVAVVHAVIENSENLSAAERNILNTLSNHDNVPRKKAKFFNFMKSMLAGRVNLTVLESIWTKMEEAFKKTLVNKAPTNTNVCSVAQDNVVTPLIQTDISENENNENLSNEYKTADPNAEYSGNSENQSCEISLQTTDNSSSNKSKKSLKRKIPEEMQYQKKENVHSDNRNCENFEQNLCSIGMEENCVGSKKSKKLIGDELESTNLTTAMSQNNSKNISYNNEMVVKKFNWSDAILEVLYSKKEVSLRKLRKKVLRQYQIYSKVTVLKGNAAAKFDRKINRMTQIVIEDGKVKLTK</sequence>
<keyword evidence="2" id="KW-0479">Metal-binding</keyword>
<dbReference type="KEGG" id="nlo:107225383"/>
<dbReference type="PANTHER" id="PTHR13100">
    <property type="entry name" value="CELL GROWTH-REGULATING NUCLEOLAR PROTEIN LYAR"/>
    <property type="match status" value="1"/>
</dbReference>
<organism evidence="12">
    <name type="scientific">Neodiprion lecontei</name>
    <name type="common">Redheaded pine sawfly</name>
    <dbReference type="NCBI Taxonomy" id="441921"/>
    <lineage>
        <taxon>Eukaryota</taxon>
        <taxon>Metazoa</taxon>
        <taxon>Ecdysozoa</taxon>
        <taxon>Arthropoda</taxon>
        <taxon>Hexapoda</taxon>
        <taxon>Insecta</taxon>
        <taxon>Pterygota</taxon>
        <taxon>Neoptera</taxon>
        <taxon>Endopterygota</taxon>
        <taxon>Hymenoptera</taxon>
        <taxon>Tenthredinoidea</taxon>
        <taxon>Diprionidae</taxon>
        <taxon>Diprioninae</taxon>
        <taxon>Neodiprion</taxon>
    </lineage>
</organism>
<keyword evidence="3" id="KW-0677">Repeat</keyword>
<dbReference type="Proteomes" id="UP000829291">
    <property type="component" value="Chromosome 6"/>
</dbReference>
<dbReference type="AlphaFoldDB" id="A0A6J0C4E0"/>
<evidence type="ECO:0000256" key="6">
    <source>
        <dbReference type="ARBA" id="ARBA00023242"/>
    </source>
</evidence>
<evidence type="ECO:0000256" key="8">
    <source>
        <dbReference type="SAM" id="MobiDB-lite"/>
    </source>
</evidence>
<gene>
    <name evidence="12" type="primary">LOC107225383</name>
</gene>
<dbReference type="Pfam" id="PF25879">
    <property type="entry name" value="WHD_LYAR"/>
    <property type="match status" value="1"/>
</dbReference>
<dbReference type="InterPro" id="IPR036236">
    <property type="entry name" value="Znf_C2H2_sf"/>
</dbReference>
<dbReference type="GeneID" id="107225383"/>
<dbReference type="PROSITE" id="PS51804">
    <property type="entry name" value="ZF_C2HC_LYAR"/>
    <property type="match status" value="2"/>
</dbReference>
<evidence type="ECO:0000313" key="12">
    <source>
        <dbReference type="RefSeq" id="XP_015521320.1"/>
    </source>
</evidence>
<evidence type="ECO:0000256" key="7">
    <source>
        <dbReference type="PROSITE-ProRule" id="PRU01145"/>
    </source>
</evidence>
<keyword evidence="6" id="KW-0539">Nucleus</keyword>
<evidence type="ECO:0000256" key="5">
    <source>
        <dbReference type="ARBA" id="ARBA00022833"/>
    </source>
</evidence>
<feature type="domain" description="Cell growth-regulating nucleolar protein-like winged helix" evidence="10">
    <location>
        <begin position="306"/>
        <end position="374"/>
    </location>
</feature>
<comment type="subcellular location">
    <subcellularLocation>
        <location evidence="1">Nucleus</location>
    </subcellularLocation>
</comment>
<evidence type="ECO:0000259" key="10">
    <source>
        <dbReference type="Pfam" id="PF25879"/>
    </source>
</evidence>
<dbReference type="GO" id="GO:0003677">
    <property type="term" value="F:DNA binding"/>
    <property type="evidence" value="ECO:0007669"/>
    <property type="project" value="InterPro"/>
</dbReference>
<dbReference type="InterPro" id="IPR058719">
    <property type="entry name" value="WHD_LYAR"/>
</dbReference>
<evidence type="ECO:0000313" key="11">
    <source>
        <dbReference type="Proteomes" id="UP000829291"/>
    </source>
</evidence>
<dbReference type="PANTHER" id="PTHR13100:SF10">
    <property type="entry name" value="CELL GROWTH-REGULATING NUCLEOLAR PROTEIN"/>
    <property type="match status" value="1"/>
</dbReference>
<dbReference type="InterPro" id="IPR014898">
    <property type="entry name" value="Znf_C2H2_LYAR"/>
</dbReference>
<keyword evidence="4 7" id="KW-0863">Zinc-finger</keyword>
<accession>A0A6J0C4E0</accession>
<dbReference type="Gene3D" id="3.30.1490.490">
    <property type="match status" value="1"/>
</dbReference>
<dbReference type="GO" id="GO:0008270">
    <property type="term" value="F:zinc ion binding"/>
    <property type="evidence" value="ECO:0007669"/>
    <property type="project" value="UniProtKB-KW"/>
</dbReference>
<evidence type="ECO:0000256" key="3">
    <source>
        <dbReference type="ARBA" id="ARBA00022737"/>
    </source>
</evidence>
<feature type="region of interest" description="Disordered" evidence="8">
    <location>
        <begin position="176"/>
        <end position="232"/>
    </location>
</feature>
<dbReference type="OrthoDB" id="21474at2759"/>
<keyword evidence="11" id="KW-1185">Reference proteome</keyword>
<dbReference type="InterPro" id="IPR039999">
    <property type="entry name" value="LYAR"/>
</dbReference>
<reference evidence="12" key="1">
    <citation type="submission" date="2025-08" db="UniProtKB">
        <authorList>
            <consortium name="RefSeq"/>
        </authorList>
    </citation>
    <scope>IDENTIFICATION</scope>
    <source>
        <tissue evidence="12">Thorax and Abdomen</tissue>
    </source>
</reference>
<dbReference type="FunFam" id="3.30.1490.490:FF:000001">
    <property type="entry name" value="cell growth-regulating nucleolar protein-like"/>
    <property type="match status" value="1"/>
</dbReference>
<evidence type="ECO:0000256" key="2">
    <source>
        <dbReference type="ARBA" id="ARBA00022723"/>
    </source>
</evidence>
<keyword evidence="5" id="KW-0862">Zinc</keyword>
<evidence type="ECO:0000256" key="1">
    <source>
        <dbReference type="ARBA" id="ARBA00004123"/>
    </source>
</evidence>
<evidence type="ECO:0000256" key="4">
    <source>
        <dbReference type="ARBA" id="ARBA00022771"/>
    </source>
</evidence>
<dbReference type="GO" id="GO:0006364">
    <property type="term" value="P:rRNA processing"/>
    <property type="evidence" value="ECO:0007669"/>
    <property type="project" value="TreeGrafter"/>
</dbReference>
<dbReference type="InParanoid" id="A0A6J0C4E0"/>
<protein>
    <submittedName>
        <fullName evidence="12">Cell growth-regulating nucleolar protein</fullName>
    </submittedName>
</protein>
<name>A0A6J0C4E0_NEOLC</name>